<name>A0AAX3W4D1_MAMLE</name>
<proteinExistence type="predicted"/>
<dbReference type="EMBL" id="CP118848">
    <property type="protein sequence ID" value="WHI59941.1"/>
    <property type="molecule type" value="Genomic_DNA"/>
</dbReference>
<dbReference type="AlphaFoldDB" id="A0AAX3W4D1"/>
<sequence>MNEQNEVLDELMGISDLDDRERYKLEQDIISCIKRNQIKREEAEENK</sequence>
<protein>
    <submittedName>
        <fullName evidence="1">Uncharacterized protein</fullName>
    </submittedName>
</protein>
<accession>A0AAX3W4D1</accession>
<reference evidence="1" key="1">
    <citation type="journal article" date="2023" name="Antibiotics">
        <title>Prevalence and Molecular Characterization of Methicillin-Resistant Staphylococci (MRS) and Mammaliicocci (MRM) in Dromedary Camels from Algeria: First Detection of SCCmec-mecC Hybrid in Methicillin-Resistant Mammaliicoccus lentus.</title>
        <authorList>
            <person name="Belhout C."/>
            <person name="Boyen F."/>
            <person name="Vereecke N."/>
            <person name="Theuns S."/>
            <person name="Taibi N."/>
            <person name="Stegger M."/>
            <person name="de la Fe-Rodriguez P.Y."/>
            <person name="Bouayad L."/>
            <person name="Elgroud R."/>
            <person name="Butaye P."/>
        </authorList>
    </citation>
    <scope>NUCLEOTIDE SEQUENCE</scope>
    <source>
        <strain evidence="1">7048</strain>
    </source>
</reference>
<dbReference type="Proteomes" id="UP001223261">
    <property type="component" value="Chromosome"/>
</dbReference>
<gene>
    <name evidence="1" type="ORF">PYH69_14795</name>
</gene>
<evidence type="ECO:0000313" key="1">
    <source>
        <dbReference type="EMBL" id="WHI59941.1"/>
    </source>
</evidence>
<evidence type="ECO:0000313" key="2">
    <source>
        <dbReference type="Proteomes" id="UP001223261"/>
    </source>
</evidence>
<organism evidence="1 2">
    <name type="scientific">Mammaliicoccus lentus</name>
    <name type="common">Staphylococcus lentus</name>
    <dbReference type="NCBI Taxonomy" id="42858"/>
    <lineage>
        <taxon>Bacteria</taxon>
        <taxon>Bacillati</taxon>
        <taxon>Bacillota</taxon>
        <taxon>Bacilli</taxon>
        <taxon>Bacillales</taxon>
        <taxon>Staphylococcaceae</taxon>
        <taxon>Mammaliicoccus</taxon>
    </lineage>
</organism>
<dbReference type="RefSeq" id="WP_282862184.1">
    <property type="nucleotide sequence ID" value="NZ_CP118848.1"/>
</dbReference>